<reference evidence="2" key="2">
    <citation type="submission" date="2014-05" db="EMBL/GenBank/DDBJ databases">
        <title>Draft genome sequence of Virgibacillus massiliensis Vm-5.</title>
        <authorList>
            <person name="Khelaifia S."/>
            <person name="Croce O."/>
            <person name="Lagier J.C."/>
            <person name="Raoult D."/>
        </authorList>
    </citation>
    <scope>NUCLEOTIDE SEQUENCE [LARGE SCALE GENOMIC DNA]</scope>
    <source>
        <strain evidence="2">Vm-5</strain>
    </source>
</reference>
<reference evidence="1 2" key="1">
    <citation type="submission" date="2014-03" db="EMBL/GenBank/DDBJ databases">
        <authorList>
            <person name="Urmite Genomes U."/>
        </authorList>
    </citation>
    <scope>NUCLEOTIDE SEQUENCE [LARGE SCALE GENOMIC DNA]</scope>
    <source>
        <strain evidence="1 2">Vm-5</strain>
    </source>
</reference>
<sequence length="47" mass="5738">MVSFLQVCDDTEKKLGRKLQEKEIQFLQWVYKRYIEEQPKSVLEYLG</sequence>
<evidence type="ECO:0000313" key="2">
    <source>
        <dbReference type="Proteomes" id="UP000028875"/>
    </source>
</evidence>
<evidence type="ECO:0000313" key="1">
    <source>
        <dbReference type="EMBL" id="CDQ38252.1"/>
    </source>
</evidence>
<dbReference type="eggNOG" id="ENOG5033FV6">
    <property type="taxonomic scope" value="Bacteria"/>
</dbReference>
<proteinExistence type="predicted"/>
<keyword evidence="2" id="KW-1185">Reference proteome</keyword>
<accession>A0A024Q7H9</accession>
<dbReference type="STRING" id="1462526.BN990_00521"/>
<dbReference type="EMBL" id="CCDP010000001">
    <property type="protein sequence ID" value="CDQ38252.1"/>
    <property type="molecule type" value="Genomic_DNA"/>
</dbReference>
<dbReference type="AlphaFoldDB" id="A0A024Q7H9"/>
<dbReference type="Proteomes" id="UP000028875">
    <property type="component" value="Unassembled WGS sequence"/>
</dbReference>
<dbReference type="RefSeq" id="WP_021289875.1">
    <property type="nucleotide sequence ID" value="NZ_BNER01000001.1"/>
</dbReference>
<name>A0A024Q7H9_9BACI</name>
<gene>
    <name evidence="1" type="ORF">BN990_00521</name>
</gene>
<organism evidence="1 2">
    <name type="scientific">Virgibacillus massiliensis</name>
    <dbReference type="NCBI Taxonomy" id="1462526"/>
    <lineage>
        <taxon>Bacteria</taxon>
        <taxon>Bacillati</taxon>
        <taxon>Bacillota</taxon>
        <taxon>Bacilli</taxon>
        <taxon>Bacillales</taxon>
        <taxon>Bacillaceae</taxon>
        <taxon>Virgibacillus</taxon>
    </lineage>
</organism>
<protein>
    <submittedName>
        <fullName evidence="1">Uncharacterized protein</fullName>
    </submittedName>
</protein>
<comment type="caution">
    <text evidence="1">The sequence shown here is derived from an EMBL/GenBank/DDBJ whole genome shotgun (WGS) entry which is preliminary data.</text>
</comment>